<feature type="transmembrane region" description="Helical" evidence="2">
    <location>
        <begin position="138"/>
        <end position="155"/>
    </location>
</feature>
<proteinExistence type="predicted"/>
<dbReference type="Proteomes" id="UP000014184">
    <property type="component" value="Unassembled WGS sequence"/>
</dbReference>
<dbReference type="RefSeq" id="WP_016188428.1">
    <property type="nucleotide sequence ID" value="NZ_AOSG01000023.1"/>
</dbReference>
<evidence type="ECO:0000256" key="1">
    <source>
        <dbReference type="SAM" id="MobiDB-lite"/>
    </source>
</evidence>
<keyword evidence="5" id="KW-1185">Reference proteome</keyword>
<evidence type="ECO:0000313" key="4">
    <source>
        <dbReference type="EMBL" id="EOR71962.1"/>
    </source>
</evidence>
<feature type="region of interest" description="Disordered" evidence="1">
    <location>
        <begin position="200"/>
        <end position="220"/>
    </location>
</feature>
<feature type="compositionally biased region" description="Polar residues" evidence="1">
    <location>
        <begin position="208"/>
        <end position="220"/>
    </location>
</feature>
<protein>
    <recommendedName>
        <fullName evidence="3">DUF4126 domain-containing protein</fullName>
    </recommendedName>
</protein>
<name>A0A9P2TB79_THEFU</name>
<feature type="domain" description="DUF4126" evidence="3">
    <location>
        <begin position="3"/>
        <end position="190"/>
    </location>
</feature>
<dbReference type="EMBL" id="AOSG01000023">
    <property type="protein sequence ID" value="EOR71962.1"/>
    <property type="molecule type" value="Genomic_DNA"/>
</dbReference>
<comment type="caution">
    <text evidence="4">The sequence shown here is derived from an EMBL/GenBank/DDBJ whole genome shotgun (WGS) entry which is preliminary data.</text>
</comment>
<sequence length="220" mass="22989">MEILTGIGLSSSAGLNAYVPLLVAGLLSRYTDLLSLGPSWQWLESPWALGILAVLLIVELCADKIPALDHINDIIQTVVRPTSGGIVFGASGSAVLGEPEVAGDAAAASVGGDVSVWLAVVGAAIALFFHLMKAAIRLLVNMLSVGVGAPVLSTMEDAASVAMAILAVLLPVLVVIAVVAMAGLGIWLLVRLRRRRKQKKAEKAAQQDHQQWPEAQQPHA</sequence>
<feature type="transmembrane region" description="Helical" evidence="2">
    <location>
        <begin position="7"/>
        <end position="27"/>
    </location>
</feature>
<organism evidence="4 5">
    <name type="scientific">Thermobifida fusca TM51</name>
    <dbReference type="NCBI Taxonomy" id="1169414"/>
    <lineage>
        <taxon>Bacteria</taxon>
        <taxon>Bacillati</taxon>
        <taxon>Actinomycetota</taxon>
        <taxon>Actinomycetes</taxon>
        <taxon>Streptosporangiales</taxon>
        <taxon>Nocardiopsidaceae</taxon>
        <taxon>Thermobifida</taxon>
    </lineage>
</organism>
<feature type="transmembrane region" description="Helical" evidence="2">
    <location>
        <begin position="114"/>
        <end position="131"/>
    </location>
</feature>
<dbReference type="InterPro" id="IPR025196">
    <property type="entry name" value="DUF4126"/>
</dbReference>
<keyword evidence="2" id="KW-1133">Transmembrane helix</keyword>
<dbReference type="AlphaFoldDB" id="A0A9P2TB79"/>
<keyword evidence="2" id="KW-0472">Membrane</keyword>
<evidence type="ECO:0000259" key="3">
    <source>
        <dbReference type="Pfam" id="PF13548"/>
    </source>
</evidence>
<evidence type="ECO:0000256" key="2">
    <source>
        <dbReference type="SAM" id="Phobius"/>
    </source>
</evidence>
<gene>
    <name evidence="4" type="ORF">TM51_05167</name>
</gene>
<reference evidence="4 5" key="1">
    <citation type="journal article" date="2013" name="Genome Announc.">
        <title>Draft Genome Sequence of the Lignocellulose Decomposer Thermobifida fusca Strain TM51.</title>
        <authorList>
            <person name="Toth A."/>
            <person name="Barna T."/>
            <person name="Nagy I."/>
            <person name="Horvath B."/>
            <person name="Nagy I."/>
            <person name="Tancsics A."/>
            <person name="Kriszt B."/>
            <person name="Baka E."/>
            <person name="Fekete C."/>
            <person name="Kukolya J."/>
        </authorList>
    </citation>
    <scope>NUCLEOTIDE SEQUENCE [LARGE SCALE GENOMIC DNA]</scope>
    <source>
        <strain evidence="4 5">TM51</strain>
    </source>
</reference>
<accession>A0A9P2TB79</accession>
<dbReference type="Pfam" id="PF13548">
    <property type="entry name" value="DUF4126"/>
    <property type="match status" value="1"/>
</dbReference>
<evidence type="ECO:0000313" key="5">
    <source>
        <dbReference type="Proteomes" id="UP000014184"/>
    </source>
</evidence>
<keyword evidence="2" id="KW-0812">Transmembrane</keyword>
<feature type="transmembrane region" description="Helical" evidence="2">
    <location>
        <begin position="161"/>
        <end position="190"/>
    </location>
</feature>